<name>A0ACB5U111_CANBO</name>
<sequence length="379" mass="43905">MDNSLIRSSPLGNDRRRSLRDGIHLQQQQQKRNSQSFKSPQNNRFQQQDKQNNYHRQSMYIPSNRTSVNGGNNIFGRAMSLRSVPTSSLQFHDIQTNNFTNNVNHTSTINNSMLDYSKPTRYSFNDGHGNGNGNGDMYLNHSPSISESYYDDESNDFINDDIIDSVQFNDIYHEDEGTDTIHQRSPVLNQHFQMRSPRQQQNQYRQQQHQQQQQQQQYFDSNQSPPDRDTGTFRKPSLMSMSTISGSTRYGVSSHLRPIDDKYYSNNNTTNINNGRYDLVQSRNATSRLSNLSRMSNNSRFGYNNNDDIEDNNQQYNNNNNSNNNNLNHYNSNITGIRSRPVSHLGTYSNNTNNGNEINNNRTRNTSSNNAYKRQSVRF</sequence>
<proteinExistence type="predicted"/>
<protein>
    <submittedName>
        <fullName evidence="1">Unnamed protein product</fullName>
    </submittedName>
</protein>
<evidence type="ECO:0000313" key="2">
    <source>
        <dbReference type="Proteomes" id="UP001165101"/>
    </source>
</evidence>
<keyword evidence="2" id="KW-1185">Reference proteome</keyword>
<evidence type="ECO:0000313" key="1">
    <source>
        <dbReference type="EMBL" id="GME98949.1"/>
    </source>
</evidence>
<comment type="caution">
    <text evidence="1">The sequence shown here is derived from an EMBL/GenBank/DDBJ whole genome shotgun (WGS) entry which is preliminary data.</text>
</comment>
<dbReference type="Proteomes" id="UP001165101">
    <property type="component" value="Unassembled WGS sequence"/>
</dbReference>
<reference evidence="1" key="1">
    <citation type="submission" date="2023-04" db="EMBL/GenBank/DDBJ databases">
        <title>Candida boidinii NBRC 1967.</title>
        <authorList>
            <person name="Ichikawa N."/>
            <person name="Sato H."/>
            <person name="Tonouchi N."/>
        </authorList>
    </citation>
    <scope>NUCLEOTIDE SEQUENCE</scope>
    <source>
        <strain evidence="1">NBRC 1967</strain>
    </source>
</reference>
<accession>A0ACB5U111</accession>
<dbReference type="EMBL" id="BSXV01003769">
    <property type="protein sequence ID" value="GME98949.1"/>
    <property type="molecule type" value="Genomic_DNA"/>
</dbReference>
<gene>
    <name evidence="1" type="ORF">Cboi01_000513700</name>
</gene>
<organism evidence="1 2">
    <name type="scientific">Candida boidinii</name>
    <name type="common">Yeast</name>
    <dbReference type="NCBI Taxonomy" id="5477"/>
    <lineage>
        <taxon>Eukaryota</taxon>
        <taxon>Fungi</taxon>
        <taxon>Dikarya</taxon>
        <taxon>Ascomycota</taxon>
        <taxon>Saccharomycotina</taxon>
        <taxon>Pichiomycetes</taxon>
        <taxon>Pichiales</taxon>
        <taxon>Pichiaceae</taxon>
        <taxon>Ogataea</taxon>
        <taxon>Ogataea/Candida clade</taxon>
    </lineage>
</organism>